<dbReference type="Proteomes" id="UP000309133">
    <property type="component" value="Unassembled WGS sequence"/>
</dbReference>
<organism evidence="3 4">
    <name type="scientific">Naasia lichenicola</name>
    <dbReference type="NCBI Taxonomy" id="2565933"/>
    <lineage>
        <taxon>Bacteria</taxon>
        <taxon>Bacillati</taxon>
        <taxon>Actinomycetota</taxon>
        <taxon>Actinomycetes</taxon>
        <taxon>Micrococcales</taxon>
        <taxon>Microbacteriaceae</taxon>
        <taxon>Naasia</taxon>
    </lineage>
</organism>
<dbReference type="AlphaFoldDB" id="A0A4S4FSQ7"/>
<dbReference type="InterPro" id="IPR003010">
    <property type="entry name" value="C-N_Hydrolase"/>
</dbReference>
<evidence type="ECO:0000256" key="1">
    <source>
        <dbReference type="ARBA" id="ARBA00022801"/>
    </source>
</evidence>
<dbReference type="GO" id="GO:0016811">
    <property type="term" value="F:hydrolase activity, acting on carbon-nitrogen (but not peptide) bonds, in linear amides"/>
    <property type="evidence" value="ECO:0007669"/>
    <property type="project" value="UniProtKB-ARBA"/>
</dbReference>
<feature type="domain" description="CN hydrolase" evidence="2">
    <location>
        <begin position="5"/>
        <end position="241"/>
    </location>
</feature>
<keyword evidence="4" id="KW-1185">Reference proteome</keyword>
<evidence type="ECO:0000313" key="4">
    <source>
        <dbReference type="Proteomes" id="UP000309133"/>
    </source>
</evidence>
<dbReference type="CDD" id="cd07197">
    <property type="entry name" value="nitrilase"/>
    <property type="match status" value="1"/>
</dbReference>
<dbReference type="Pfam" id="PF00795">
    <property type="entry name" value="CN_hydrolase"/>
    <property type="match status" value="1"/>
</dbReference>
<dbReference type="PROSITE" id="PS50263">
    <property type="entry name" value="CN_HYDROLASE"/>
    <property type="match status" value="1"/>
</dbReference>
<evidence type="ECO:0000259" key="2">
    <source>
        <dbReference type="PROSITE" id="PS50263"/>
    </source>
</evidence>
<accession>A0A4S4FSQ7</accession>
<name>A0A4S4FSQ7_9MICO</name>
<dbReference type="InterPro" id="IPR036526">
    <property type="entry name" value="C-N_Hydrolase_sf"/>
</dbReference>
<gene>
    <name evidence="3" type="ORF">E6C64_00790</name>
</gene>
<proteinExistence type="predicted"/>
<dbReference type="SUPFAM" id="SSF56317">
    <property type="entry name" value="Carbon-nitrogen hydrolase"/>
    <property type="match status" value="1"/>
</dbReference>
<keyword evidence="1 3" id="KW-0378">Hydrolase</keyword>
<dbReference type="Gene3D" id="3.60.110.10">
    <property type="entry name" value="Carbon-nitrogen hydrolase"/>
    <property type="match status" value="1"/>
</dbReference>
<dbReference type="OrthoDB" id="9811121at2"/>
<reference evidence="3 4" key="1">
    <citation type="submission" date="2019-04" db="EMBL/GenBank/DDBJ databases">
        <authorList>
            <person name="Jiang L."/>
        </authorList>
    </citation>
    <scope>NUCLEOTIDE SEQUENCE [LARGE SCALE GENOMIC DNA]</scope>
    <source>
        <strain evidence="3 4">YIM 131853</strain>
    </source>
</reference>
<comment type="caution">
    <text evidence="3">The sequence shown here is derived from an EMBL/GenBank/DDBJ whole genome shotgun (WGS) entry which is preliminary data.</text>
</comment>
<sequence length="287" mass="31273">MSRPLPIALVQEASVAGGDLALFATDVERLTRIHPSTRLFVYPELHLTPGEEFADGSGDEFALAEPLDGPRDAALSQLASDLGIWLAPGSFLERGANGEFHNTSAVYSPRGERVASYRKMFPWRPYETVTPGTEFVVFDMEDFGRVGLSICYDSWFPESTRHLAWMGAELILNVVKTPTADRAQELVIAQANAIVNQVFFASVNAAAPDGRGQSLLIDPQGGIRSQAVDSSAQVLSTVIDLDDVQHARDFGTAGVSRPWQQFVPGDVNVPLPLYSGRLDADVWKSRL</sequence>
<evidence type="ECO:0000313" key="3">
    <source>
        <dbReference type="EMBL" id="THG32942.1"/>
    </source>
</evidence>
<dbReference type="EMBL" id="SSSM01000001">
    <property type="protein sequence ID" value="THG32942.1"/>
    <property type="molecule type" value="Genomic_DNA"/>
</dbReference>
<dbReference type="PANTHER" id="PTHR43674:SF2">
    <property type="entry name" value="BETA-UREIDOPROPIONASE"/>
    <property type="match status" value="1"/>
</dbReference>
<dbReference type="PANTHER" id="PTHR43674">
    <property type="entry name" value="NITRILASE C965.09-RELATED"/>
    <property type="match status" value="1"/>
</dbReference>
<protein>
    <submittedName>
        <fullName evidence="3">Carbon-nitrogen hydrolase family protein</fullName>
    </submittedName>
</protein>
<dbReference type="InterPro" id="IPR050345">
    <property type="entry name" value="Aliph_Amidase/BUP"/>
</dbReference>
<dbReference type="RefSeq" id="WP_136425723.1">
    <property type="nucleotide sequence ID" value="NZ_SSSM01000001.1"/>
</dbReference>